<dbReference type="AlphaFoldDB" id="A0AAE1ZC59"/>
<dbReference type="InterPro" id="IPR036394">
    <property type="entry name" value="Ribosomal_uL22_sf"/>
</dbReference>
<proteinExistence type="inferred from homology"/>
<dbReference type="PANTHER" id="PTHR13501">
    <property type="entry name" value="CHLOROPLAST 50S RIBOSOMAL PROTEIN L22-RELATED"/>
    <property type="match status" value="1"/>
</dbReference>
<dbReference type="GO" id="GO:0006412">
    <property type="term" value="P:translation"/>
    <property type="evidence" value="ECO:0007669"/>
    <property type="project" value="InterPro"/>
</dbReference>
<evidence type="ECO:0000313" key="7">
    <source>
        <dbReference type="EMBL" id="KAK4471077.1"/>
    </source>
</evidence>
<dbReference type="Pfam" id="PF00237">
    <property type="entry name" value="Ribosomal_L22"/>
    <property type="match status" value="1"/>
</dbReference>
<comment type="similarity">
    <text evidence="1 6">Belongs to the universal ribosomal protein uL22 family.</text>
</comment>
<dbReference type="GO" id="GO:0005762">
    <property type="term" value="C:mitochondrial large ribosomal subunit"/>
    <property type="evidence" value="ECO:0007669"/>
    <property type="project" value="TreeGrafter"/>
</dbReference>
<keyword evidence="3 6" id="KW-0687">Ribonucleoprotein</keyword>
<dbReference type="Gene3D" id="3.90.470.10">
    <property type="entry name" value="Ribosomal protein L22/L17"/>
    <property type="match status" value="1"/>
</dbReference>
<gene>
    <name evidence="7" type="ORF">MN116_000592</name>
</gene>
<dbReference type="EMBL" id="JALJAT010000003">
    <property type="protein sequence ID" value="KAK4471077.1"/>
    <property type="molecule type" value="Genomic_DNA"/>
</dbReference>
<dbReference type="InterPro" id="IPR047867">
    <property type="entry name" value="Ribosomal_uL22_bac/org-type"/>
</dbReference>
<protein>
    <recommendedName>
        <fullName evidence="4">Large ribosomal subunit protein uL22m</fullName>
    </recommendedName>
    <alternativeName>
        <fullName evidence="5">39S ribosomal protein L22, mitochondrial</fullName>
    </alternativeName>
</protein>
<comment type="caution">
    <text evidence="7">The sequence shown here is derived from an EMBL/GenBank/DDBJ whole genome shotgun (WGS) entry which is preliminary data.</text>
</comment>
<reference evidence="7" key="1">
    <citation type="submission" date="2022-04" db="EMBL/GenBank/DDBJ databases">
        <authorList>
            <person name="Xu L."/>
            <person name="Lv Z."/>
        </authorList>
    </citation>
    <scope>NUCLEOTIDE SEQUENCE</scope>
    <source>
        <strain evidence="7">LV_2022a</strain>
    </source>
</reference>
<dbReference type="InterPro" id="IPR001063">
    <property type="entry name" value="Ribosomal_uL22"/>
</dbReference>
<evidence type="ECO:0000313" key="8">
    <source>
        <dbReference type="Proteomes" id="UP001292079"/>
    </source>
</evidence>
<keyword evidence="2 6" id="KW-0689">Ribosomal protein</keyword>
<evidence type="ECO:0000256" key="5">
    <source>
        <dbReference type="ARBA" id="ARBA00035506"/>
    </source>
</evidence>
<keyword evidence="8" id="KW-1185">Reference proteome</keyword>
<dbReference type="PANTHER" id="PTHR13501:SF8">
    <property type="entry name" value="LARGE RIBOSOMAL SUBUNIT PROTEIN UL22M"/>
    <property type="match status" value="1"/>
</dbReference>
<name>A0AAE1ZC59_SCHME</name>
<dbReference type="SUPFAM" id="SSF54843">
    <property type="entry name" value="Ribosomal protein L22"/>
    <property type="match status" value="1"/>
</dbReference>
<evidence type="ECO:0000256" key="6">
    <source>
        <dbReference type="RuleBase" id="RU004005"/>
    </source>
</evidence>
<evidence type="ECO:0000256" key="3">
    <source>
        <dbReference type="ARBA" id="ARBA00023274"/>
    </source>
</evidence>
<organism evidence="7 8">
    <name type="scientific">Schistosoma mekongi</name>
    <name type="common">Parasitic worm</name>
    <dbReference type="NCBI Taxonomy" id="38744"/>
    <lineage>
        <taxon>Eukaryota</taxon>
        <taxon>Metazoa</taxon>
        <taxon>Spiralia</taxon>
        <taxon>Lophotrochozoa</taxon>
        <taxon>Platyhelminthes</taxon>
        <taxon>Trematoda</taxon>
        <taxon>Digenea</taxon>
        <taxon>Strigeidida</taxon>
        <taxon>Schistosomatoidea</taxon>
        <taxon>Schistosomatidae</taxon>
        <taxon>Schistosoma</taxon>
    </lineage>
</organism>
<accession>A0AAE1ZC59</accession>
<feature type="non-terminal residue" evidence="7">
    <location>
        <position position="1"/>
    </location>
</feature>
<sequence>QGHINAEARTAKQILGFRYLIFMLPVVFKTIRKVFSIGNAYSPKRFISTSINLYKKPNVSNHKGDSLISKITGREEDLWQLYNEVIYPPVPKVSNSVLWDNNLRPGEVTHRREDILYSHKKLWMLAHLIRGRSVDDAFSQLGFRTEKGARILEEVLEETIELSVKEHDFEFCTKIWIESLHISRGRMVPRLYKGLRTSVHKINYHYTDLYIRLREGDPPKIYHPCQIKGVWTPAPTCPPEGRSWGSTREMVHRELERLRGRRLKGEL</sequence>
<dbReference type="GO" id="GO:0003735">
    <property type="term" value="F:structural constituent of ribosome"/>
    <property type="evidence" value="ECO:0007669"/>
    <property type="project" value="InterPro"/>
</dbReference>
<evidence type="ECO:0000256" key="1">
    <source>
        <dbReference type="ARBA" id="ARBA00009451"/>
    </source>
</evidence>
<reference evidence="7" key="2">
    <citation type="journal article" date="2023" name="Infect Dis Poverty">
        <title>Chromosome-scale genome of the human blood fluke Schistosoma mekongi and its implications for public health.</title>
        <authorList>
            <person name="Zhou M."/>
            <person name="Xu L."/>
            <person name="Xu D."/>
            <person name="Chen W."/>
            <person name="Khan J."/>
            <person name="Hu Y."/>
            <person name="Huang H."/>
            <person name="Wei H."/>
            <person name="Zhang Y."/>
            <person name="Chusongsang P."/>
            <person name="Tanasarnprasert K."/>
            <person name="Hu X."/>
            <person name="Limpanont Y."/>
            <person name="Lv Z."/>
        </authorList>
    </citation>
    <scope>NUCLEOTIDE SEQUENCE</scope>
    <source>
        <strain evidence="7">LV_2022a</strain>
    </source>
</reference>
<dbReference type="Proteomes" id="UP001292079">
    <property type="component" value="Unassembled WGS sequence"/>
</dbReference>
<evidence type="ECO:0000256" key="2">
    <source>
        <dbReference type="ARBA" id="ARBA00022980"/>
    </source>
</evidence>
<evidence type="ECO:0000256" key="4">
    <source>
        <dbReference type="ARBA" id="ARBA00035286"/>
    </source>
</evidence>